<evidence type="ECO:0000313" key="1">
    <source>
        <dbReference type="EMBL" id="CAH3043799.1"/>
    </source>
</evidence>
<accession>A0AAU9W6G5</accession>
<dbReference type="PANTHER" id="PTHR39313">
    <property type="entry name" value="IM:7138239"/>
    <property type="match status" value="1"/>
</dbReference>
<reference evidence="1 2" key="1">
    <citation type="submission" date="2022-05" db="EMBL/GenBank/DDBJ databases">
        <authorList>
            <consortium name="Genoscope - CEA"/>
            <person name="William W."/>
        </authorList>
    </citation>
    <scope>NUCLEOTIDE SEQUENCE [LARGE SCALE GENOMIC DNA]</scope>
</reference>
<gene>
    <name evidence="1" type="ORF">PMEA_00031734</name>
</gene>
<comment type="caution">
    <text evidence="1">The sequence shown here is derived from an EMBL/GenBank/DDBJ whole genome shotgun (WGS) entry which is preliminary data.</text>
</comment>
<dbReference type="EMBL" id="CALNXJ010000007">
    <property type="protein sequence ID" value="CAH3043799.1"/>
    <property type="molecule type" value="Genomic_DNA"/>
</dbReference>
<keyword evidence="2" id="KW-1185">Reference proteome</keyword>
<sequence>GIDLQPVYRNVKTCQITSLKTGNKIDQRTGVSCKLPQMCIANESSVEELALLKGQIELTSAHGCQCIDPQSRCYKQRNIQVYHWGTKYEKIVDVGRCVGSC</sequence>
<protein>
    <submittedName>
        <fullName evidence="1">Uncharacterized protein</fullName>
    </submittedName>
</protein>
<proteinExistence type="predicted"/>
<name>A0AAU9W6G5_9CNID</name>
<dbReference type="PANTHER" id="PTHR39313:SF1">
    <property type="entry name" value="IM:7138239"/>
    <property type="match status" value="1"/>
</dbReference>
<organism evidence="1 2">
    <name type="scientific">Pocillopora meandrina</name>
    <dbReference type="NCBI Taxonomy" id="46732"/>
    <lineage>
        <taxon>Eukaryota</taxon>
        <taxon>Metazoa</taxon>
        <taxon>Cnidaria</taxon>
        <taxon>Anthozoa</taxon>
        <taxon>Hexacorallia</taxon>
        <taxon>Scleractinia</taxon>
        <taxon>Astrocoeniina</taxon>
        <taxon>Pocilloporidae</taxon>
        <taxon>Pocillopora</taxon>
    </lineage>
</organism>
<feature type="non-terminal residue" evidence="1">
    <location>
        <position position="101"/>
    </location>
</feature>
<dbReference type="AlphaFoldDB" id="A0AAU9W6G5"/>
<dbReference type="Proteomes" id="UP001159428">
    <property type="component" value="Unassembled WGS sequence"/>
</dbReference>
<feature type="non-terminal residue" evidence="1">
    <location>
        <position position="1"/>
    </location>
</feature>
<evidence type="ECO:0000313" key="2">
    <source>
        <dbReference type="Proteomes" id="UP001159428"/>
    </source>
</evidence>